<dbReference type="PANTHER" id="PTHR43245">
    <property type="entry name" value="BIFUNCTIONAL POLYMYXIN RESISTANCE PROTEIN ARNA"/>
    <property type="match status" value="1"/>
</dbReference>
<dbReference type="AlphaFoldDB" id="A0A147F8D9"/>
<name>A0A147F8D9_MICTE</name>
<dbReference type="RefSeq" id="WP_058613905.1">
    <property type="nucleotide sequence ID" value="NZ_LDRV01000043.1"/>
</dbReference>
<evidence type="ECO:0000259" key="1">
    <source>
        <dbReference type="Pfam" id="PF01370"/>
    </source>
</evidence>
<evidence type="ECO:0000313" key="2">
    <source>
        <dbReference type="EMBL" id="KTS12804.1"/>
    </source>
</evidence>
<proteinExistence type="predicted"/>
<feature type="domain" description="NAD-dependent epimerase/dehydratase" evidence="1">
    <location>
        <begin position="7"/>
        <end position="217"/>
    </location>
</feature>
<dbReference type="InterPro" id="IPR050177">
    <property type="entry name" value="Lipid_A_modif_metabolic_enz"/>
</dbReference>
<reference evidence="2 3" key="1">
    <citation type="journal article" date="2016" name="Front. Microbiol.">
        <title>Genomic Resource of Rice Seed Associated Bacteria.</title>
        <authorList>
            <person name="Midha S."/>
            <person name="Bansal K."/>
            <person name="Sharma S."/>
            <person name="Kumar N."/>
            <person name="Patil P.P."/>
            <person name="Chaudhry V."/>
            <person name="Patil P.B."/>
        </authorList>
    </citation>
    <scope>NUCLEOTIDE SEQUENCE [LARGE SCALE GENOMIC DNA]</scope>
    <source>
        <strain evidence="2 3">RSA3</strain>
    </source>
</reference>
<dbReference type="SUPFAM" id="SSF51735">
    <property type="entry name" value="NAD(P)-binding Rossmann-fold domains"/>
    <property type="match status" value="1"/>
</dbReference>
<dbReference type="Gene3D" id="3.40.50.720">
    <property type="entry name" value="NAD(P)-binding Rossmann-like Domain"/>
    <property type="match status" value="1"/>
</dbReference>
<dbReference type="EMBL" id="LDRV01000043">
    <property type="protein sequence ID" value="KTS12804.1"/>
    <property type="molecule type" value="Genomic_DNA"/>
</dbReference>
<gene>
    <name evidence="2" type="ORF">RSA3_07700</name>
</gene>
<dbReference type="InterPro" id="IPR001509">
    <property type="entry name" value="Epimerase_deHydtase"/>
</dbReference>
<dbReference type="PANTHER" id="PTHR43245:SF55">
    <property type="entry name" value="NAD(P)-BINDING DOMAIN-CONTAINING PROTEIN"/>
    <property type="match status" value="1"/>
</dbReference>
<evidence type="ECO:0000313" key="3">
    <source>
        <dbReference type="Proteomes" id="UP000072189"/>
    </source>
</evidence>
<accession>A0A147F8D9</accession>
<organism evidence="2 3">
    <name type="scientific">Microbacterium testaceum</name>
    <name type="common">Aureobacterium testaceum</name>
    <name type="synonym">Brevibacterium testaceum</name>
    <dbReference type="NCBI Taxonomy" id="2033"/>
    <lineage>
        <taxon>Bacteria</taxon>
        <taxon>Bacillati</taxon>
        <taxon>Actinomycetota</taxon>
        <taxon>Actinomycetes</taxon>
        <taxon>Micrococcales</taxon>
        <taxon>Microbacteriaceae</taxon>
        <taxon>Microbacterium</taxon>
    </lineage>
</organism>
<dbReference type="PATRIC" id="fig|2033.7.peg.2200"/>
<dbReference type="Proteomes" id="UP000072189">
    <property type="component" value="Unassembled WGS sequence"/>
</dbReference>
<dbReference type="Pfam" id="PF01370">
    <property type="entry name" value="Epimerase"/>
    <property type="match status" value="1"/>
</dbReference>
<sequence>MTTFRRVLVTGAAGRLGSAVVAALAEKGVQATGLDRRPADGPDRMVVADATDQSGVDRAFEDVDAVIHAAALASPTLAPPVELFTSNSVSTFTVLEAAVRHGVRRIAFASSFSITGLPRGSQRPSFLPIDESSPLQIEDVYALTKQVDECSGRMLAAASGASITALRFPLLGSPDRELGAAVERYLVDEGSGAGDLWSYLDTRDAAAAMVRALERAQPGFRALYVAAPTTLAQRPTEDLLDRWLPGVPRGRVFPGRETPISTDAARAHLGFEPVHVLDPARLRERA</sequence>
<comment type="caution">
    <text evidence="2">The sequence shown here is derived from an EMBL/GenBank/DDBJ whole genome shotgun (WGS) entry which is preliminary data.</text>
</comment>
<protein>
    <recommendedName>
        <fullName evidence="1">NAD-dependent epimerase/dehydratase domain-containing protein</fullName>
    </recommendedName>
</protein>
<dbReference type="InterPro" id="IPR036291">
    <property type="entry name" value="NAD(P)-bd_dom_sf"/>
</dbReference>